<comment type="caution">
    <text evidence="1">The sequence shown here is derived from an EMBL/GenBank/DDBJ whole genome shotgun (WGS) entry which is preliminary data.</text>
</comment>
<proteinExistence type="predicted"/>
<reference evidence="1 2" key="1">
    <citation type="submission" date="2019-09" db="EMBL/GenBank/DDBJ databases">
        <title>Taxonomic organization of the family Brucellaceae based on a phylogenomic approach.</title>
        <authorList>
            <person name="Leclercq S."/>
            <person name="Cloeckaert A."/>
            <person name="Zygmunt M.S."/>
        </authorList>
    </citation>
    <scope>NUCLEOTIDE SEQUENCE [LARGE SCALE GENOMIC DNA]</scope>
    <source>
        <strain evidence="1 2">LMG 3313</strain>
    </source>
</reference>
<organism evidence="1 2">
    <name type="scientific">Brucella anthropi</name>
    <name type="common">Ochrobactrum anthropi</name>
    <dbReference type="NCBI Taxonomy" id="529"/>
    <lineage>
        <taxon>Bacteria</taxon>
        <taxon>Pseudomonadati</taxon>
        <taxon>Pseudomonadota</taxon>
        <taxon>Alphaproteobacteria</taxon>
        <taxon>Hyphomicrobiales</taxon>
        <taxon>Brucellaceae</taxon>
        <taxon>Brucella/Ochrobactrum group</taxon>
        <taxon>Brucella</taxon>
    </lineage>
</organism>
<dbReference type="RefSeq" id="WP_151663659.1">
    <property type="nucleotide sequence ID" value="NZ_WBWS01000012.1"/>
</dbReference>
<dbReference type="AlphaFoldDB" id="A0A6L3Z5E2"/>
<dbReference type="Proteomes" id="UP000481876">
    <property type="component" value="Unassembled WGS sequence"/>
</dbReference>
<evidence type="ECO:0000313" key="2">
    <source>
        <dbReference type="Proteomes" id="UP000481876"/>
    </source>
</evidence>
<sequence>MSKLLPHHERVLIALEECTAPYGEFCANFKRIAQVANMEDISEVRRIVRALARKGFAEFWRGLITDDGDFAGAGYCITPAGRELVASHPSGGDRHGK</sequence>
<dbReference type="EMBL" id="WBWS01000012">
    <property type="protein sequence ID" value="KAB2768598.1"/>
    <property type="molecule type" value="Genomic_DNA"/>
</dbReference>
<accession>A0A6L3Z5E2</accession>
<gene>
    <name evidence="1" type="ORF">F9L04_13050</name>
</gene>
<evidence type="ECO:0000313" key="1">
    <source>
        <dbReference type="EMBL" id="KAB2768598.1"/>
    </source>
</evidence>
<protein>
    <submittedName>
        <fullName evidence="1">Uncharacterized protein</fullName>
    </submittedName>
</protein>
<name>A0A6L3Z5E2_BRUAN</name>